<dbReference type="GO" id="GO:0008233">
    <property type="term" value="F:peptidase activity"/>
    <property type="evidence" value="ECO:0007669"/>
    <property type="project" value="UniProtKB-KW"/>
</dbReference>
<dbReference type="Gene3D" id="3.40.630.10">
    <property type="entry name" value="Zn peptidases"/>
    <property type="match status" value="1"/>
</dbReference>
<dbReference type="EMBL" id="UINC01001268">
    <property type="protein sequence ID" value="SUZ76162.1"/>
    <property type="molecule type" value="Genomic_DNA"/>
</dbReference>
<dbReference type="InterPro" id="IPR011650">
    <property type="entry name" value="Peptidase_M20_dimer"/>
</dbReference>
<dbReference type="SUPFAM" id="SSF53187">
    <property type="entry name" value="Zn-dependent exopeptidases"/>
    <property type="match status" value="1"/>
</dbReference>
<evidence type="ECO:0000256" key="5">
    <source>
        <dbReference type="ARBA" id="ARBA00022833"/>
    </source>
</evidence>
<dbReference type="SUPFAM" id="SSF55031">
    <property type="entry name" value="Bacterial exopeptidase dimerisation domain"/>
    <property type="match status" value="1"/>
</dbReference>
<dbReference type="GO" id="GO:0046872">
    <property type="term" value="F:metal ion binding"/>
    <property type="evidence" value="ECO:0007669"/>
    <property type="project" value="UniProtKB-KW"/>
</dbReference>
<evidence type="ECO:0000313" key="7">
    <source>
        <dbReference type="EMBL" id="SUZ76162.1"/>
    </source>
</evidence>
<dbReference type="Pfam" id="PF07687">
    <property type="entry name" value="M20_dimer"/>
    <property type="match status" value="1"/>
</dbReference>
<comment type="similarity">
    <text evidence="1">Belongs to the peptidase M20A family.</text>
</comment>
<evidence type="ECO:0000256" key="1">
    <source>
        <dbReference type="ARBA" id="ARBA00006247"/>
    </source>
</evidence>
<keyword evidence="5" id="KW-0862">Zinc</keyword>
<accession>A0A381QA11</accession>
<keyword evidence="2" id="KW-0645">Protease</keyword>
<evidence type="ECO:0000259" key="6">
    <source>
        <dbReference type="Pfam" id="PF07687"/>
    </source>
</evidence>
<dbReference type="PANTHER" id="PTHR45962">
    <property type="entry name" value="N-FATTY-ACYL-AMINO ACID SYNTHASE/HYDROLASE PM20D1"/>
    <property type="match status" value="1"/>
</dbReference>
<dbReference type="PIRSF" id="PIRSF036696">
    <property type="entry name" value="ACY-1"/>
    <property type="match status" value="1"/>
</dbReference>
<dbReference type="InterPro" id="IPR036264">
    <property type="entry name" value="Bact_exopeptidase_dim_dom"/>
</dbReference>
<gene>
    <name evidence="7" type="ORF">METZ01_LOCUS29016</name>
</gene>
<dbReference type="InterPro" id="IPR002933">
    <property type="entry name" value="Peptidase_M20"/>
</dbReference>
<dbReference type="PANTHER" id="PTHR45962:SF1">
    <property type="entry name" value="N-FATTY-ACYL-AMINO ACID SYNTHASE_HYDROLASE PM20D1"/>
    <property type="match status" value="1"/>
</dbReference>
<evidence type="ECO:0000256" key="4">
    <source>
        <dbReference type="ARBA" id="ARBA00022801"/>
    </source>
</evidence>
<sequence length="444" mass="47959">MLAFVSSAGDPLVDIAPERLAAYIQVDTTNPPGNEIRGVEFLGAILKQAGIPFEMAESAPGRGNLWARLQGNGKPGLVLLHHIDVVPADASYWSVDPYAGVTKDGYVYGRGALDMKALGIMQLQAFLALHAAGNQLSRDVLYIATADEEAGGFFGAGWLLENRPEIAKGVGYVLNEGGGGRQLGTDTVFFVEVTQKVPVWLRLTARGRPGHGSVPLPQTAITRILRAGQRLADTGFDARVIEPVANLFRGVARFQRPELKSAFEEIGAHITDAAFMQTLQITAPGYHALLRNTCSPTTLRGSEKINVVPPEAVLELDCRLVPDQDVDEFIAEVTTIVNDRDVSIERIMSFTPASSSMDTPLYRLIEAKTDEWFPGSTAIPGVSTGFTDSHFFRDLGIQSYGFSPTVLAENEGVGVHGNDERISLETLKKGTAFMIDLVQSFATD</sequence>
<organism evidence="7">
    <name type="scientific">marine metagenome</name>
    <dbReference type="NCBI Taxonomy" id="408172"/>
    <lineage>
        <taxon>unclassified sequences</taxon>
        <taxon>metagenomes</taxon>
        <taxon>ecological metagenomes</taxon>
    </lineage>
</organism>
<keyword evidence="4" id="KW-0378">Hydrolase</keyword>
<feature type="domain" description="Peptidase M20 dimerisation" evidence="6">
    <location>
        <begin position="196"/>
        <end position="341"/>
    </location>
</feature>
<protein>
    <recommendedName>
        <fullName evidence="6">Peptidase M20 dimerisation domain-containing protein</fullName>
    </recommendedName>
</protein>
<dbReference type="Gene3D" id="3.30.70.360">
    <property type="match status" value="1"/>
</dbReference>
<dbReference type="GO" id="GO:0006508">
    <property type="term" value="P:proteolysis"/>
    <property type="evidence" value="ECO:0007669"/>
    <property type="project" value="UniProtKB-KW"/>
</dbReference>
<dbReference type="AlphaFoldDB" id="A0A381QA11"/>
<dbReference type="Gene3D" id="1.10.150.900">
    <property type="match status" value="1"/>
</dbReference>
<name>A0A381QA11_9ZZZZ</name>
<keyword evidence="3" id="KW-0479">Metal-binding</keyword>
<proteinExistence type="inferred from homology"/>
<evidence type="ECO:0000256" key="3">
    <source>
        <dbReference type="ARBA" id="ARBA00022723"/>
    </source>
</evidence>
<dbReference type="InterPro" id="IPR047177">
    <property type="entry name" value="Pept_M20A"/>
</dbReference>
<reference evidence="7" key="1">
    <citation type="submission" date="2018-05" db="EMBL/GenBank/DDBJ databases">
        <authorList>
            <person name="Lanie J.A."/>
            <person name="Ng W.-L."/>
            <person name="Kazmierczak K.M."/>
            <person name="Andrzejewski T.M."/>
            <person name="Davidsen T.M."/>
            <person name="Wayne K.J."/>
            <person name="Tettelin H."/>
            <person name="Glass J.I."/>
            <person name="Rusch D."/>
            <person name="Podicherti R."/>
            <person name="Tsui H.-C.T."/>
            <person name="Winkler M.E."/>
        </authorList>
    </citation>
    <scope>NUCLEOTIDE SEQUENCE</scope>
</reference>
<evidence type="ECO:0000256" key="2">
    <source>
        <dbReference type="ARBA" id="ARBA00022670"/>
    </source>
</evidence>
<dbReference type="Pfam" id="PF01546">
    <property type="entry name" value="Peptidase_M20"/>
    <property type="match status" value="1"/>
</dbReference>